<sequence length="590" mass="66819">KLQSSRETAKSMTKIAELGVDETQKQYEIPDDVQKILNTDYILPELSDEDREADDDISLQMVQKPVVQRKQNLEETQPVDELVNNTTIEDYIKNMLSQLGLVRTLNQFQSEYMEMSVAKQTQFQQLNSTNSQLLQENLDLKFQITQIQLDNEKIVSAANKAKDQYTKLRQQRDYHRTKHRQVVQEKQVLINDLRRLREHCQLYQPLIMELNARYDKLLRQKQLSDISKDRAQNELKKLQMTNESVEKPEQKTQIPKIQQPLSQISSLQSHFKASYSPVTLDHPSLKLEPSSPFKTHETPVSCLAFHRNLAVTTTCSSDGSFKVFTNFNQAQPHQLLVRAQPHSSFITAAKFCNNPNFQSIIASCAGDGTAKLFNIADQTDICQLKTLAGIQNLALDWHPHETVLAVAASDKCVRLYDLQLNQVLQQIKIEEQSSFLSLRGAQRACVSCTWQSGSNLLGVGCADGIGRVYDVRGNILVSSIKMSASCKVAFDFSQQQVACADIDGNLVIQDIRTCKQLQKIKCEQGIQCLSYDSKQNVMLGTKRGLYWDNGKNLQLVNKTEHYNCESMDYLQQGTGGFGVGCSDGQVFYVV</sequence>
<gene>
    <name evidence="1" type="ORF">TPC1_10735</name>
</gene>
<dbReference type="PANTHER" id="PTHR14604">
    <property type="entry name" value="WD40 REPEAT PF20"/>
    <property type="match status" value="1"/>
</dbReference>
<dbReference type="SMART" id="SM00320">
    <property type="entry name" value="WD40"/>
    <property type="match status" value="5"/>
</dbReference>
<organism evidence="1">
    <name type="scientific">Trepomonas sp. PC1</name>
    <dbReference type="NCBI Taxonomy" id="1076344"/>
    <lineage>
        <taxon>Eukaryota</taxon>
        <taxon>Metamonada</taxon>
        <taxon>Diplomonadida</taxon>
        <taxon>Hexamitidae</taxon>
        <taxon>Hexamitinae</taxon>
        <taxon>Trepomonas</taxon>
    </lineage>
</organism>
<dbReference type="Gene3D" id="2.130.10.10">
    <property type="entry name" value="YVTN repeat-like/Quinoprotein amine dehydrogenase"/>
    <property type="match status" value="2"/>
</dbReference>
<evidence type="ECO:0000313" key="1">
    <source>
        <dbReference type="EMBL" id="JAP96059.1"/>
    </source>
</evidence>
<dbReference type="PANTHER" id="PTHR14604:SF3">
    <property type="entry name" value="SPERM-ASSOCIATED ANTIGEN 16 PROTEIN"/>
    <property type="match status" value="1"/>
</dbReference>
<accession>A0A146KLK2</accession>
<dbReference type="AlphaFoldDB" id="A0A146KLK2"/>
<dbReference type="Pfam" id="PF00400">
    <property type="entry name" value="WD40"/>
    <property type="match status" value="3"/>
</dbReference>
<dbReference type="EMBL" id="GDID01000547">
    <property type="protein sequence ID" value="JAP96059.1"/>
    <property type="molecule type" value="Transcribed_RNA"/>
</dbReference>
<feature type="non-terminal residue" evidence="1">
    <location>
        <position position="1"/>
    </location>
</feature>
<dbReference type="InterPro" id="IPR015943">
    <property type="entry name" value="WD40/YVTN_repeat-like_dom_sf"/>
</dbReference>
<dbReference type="InterPro" id="IPR050995">
    <property type="entry name" value="WD-F-box_domain-protein"/>
</dbReference>
<dbReference type="InterPro" id="IPR036322">
    <property type="entry name" value="WD40_repeat_dom_sf"/>
</dbReference>
<name>A0A146KLK2_9EUKA</name>
<dbReference type="InterPro" id="IPR001680">
    <property type="entry name" value="WD40_rpt"/>
</dbReference>
<dbReference type="SUPFAM" id="SSF50978">
    <property type="entry name" value="WD40 repeat-like"/>
    <property type="match status" value="1"/>
</dbReference>
<protein>
    <submittedName>
        <fullName evidence="1">Sperm-associated WD-repeat protein</fullName>
    </submittedName>
</protein>
<proteinExistence type="predicted"/>
<reference evidence="1" key="1">
    <citation type="submission" date="2015-07" db="EMBL/GenBank/DDBJ databases">
        <title>Adaptation to a free-living lifestyle via gene acquisitions in the diplomonad Trepomonas sp. PC1.</title>
        <authorList>
            <person name="Xu F."/>
            <person name="Jerlstrom-Hultqvist J."/>
            <person name="Kolisko M."/>
            <person name="Simpson A.G.B."/>
            <person name="Roger A.J."/>
            <person name="Svard S.G."/>
            <person name="Andersson J.O."/>
        </authorList>
    </citation>
    <scope>NUCLEOTIDE SEQUENCE</scope>
    <source>
        <strain evidence="1">PC1</strain>
    </source>
</reference>